<dbReference type="OrthoDB" id="283111at2759"/>
<name>A0A835QFC1_VANPL</name>
<feature type="region of interest" description="Disordered" evidence="1">
    <location>
        <begin position="152"/>
        <end position="182"/>
    </location>
</feature>
<sequence>MEGRSKPKGGAGGANRMMSLMQKPICSPSKPSEPAPRIPPKPQSLFLRNKVNPTSSEPSSPKVTCAGQVKDRHGKAERRRRRRERKKKNPLKFLSSLRRLQLDAVRCFQCPQVLSHGYTDEEGGEHNEEEENCTPKGIMVSRWFMTATGENDVGASPPGEAEEVEENFTGKEANSAAMPPPNALSLMRSCSANCPVEKVQLNEADGLSSTL</sequence>
<accession>A0A835QFC1</accession>
<keyword evidence="3" id="KW-1185">Reference proteome</keyword>
<feature type="compositionally biased region" description="Basic residues" evidence="1">
    <location>
        <begin position="72"/>
        <end position="90"/>
    </location>
</feature>
<gene>
    <name evidence="2" type="ORF">HPP92_019313</name>
</gene>
<feature type="region of interest" description="Disordered" evidence="1">
    <location>
        <begin position="1"/>
        <end position="92"/>
    </location>
</feature>
<feature type="compositionally biased region" description="Pro residues" evidence="1">
    <location>
        <begin position="31"/>
        <end position="42"/>
    </location>
</feature>
<dbReference type="PANTHER" id="PTHR33448">
    <property type="entry name" value="CHLOROPLAST PROTEIN HCF243-RELATED"/>
    <property type="match status" value="1"/>
</dbReference>
<dbReference type="Proteomes" id="UP000636800">
    <property type="component" value="Unassembled WGS sequence"/>
</dbReference>
<dbReference type="PANTHER" id="PTHR33448:SF3">
    <property type="entry name" value="OS09G0370000 PROTEIN"/>
    <property type="match status" value="1"/>
</dbReference>
<protein>
    <submittedName>
        <fullName evidence="2">Uncharacterized protein</fullName>
    </submittedName>
</protein>
<reference evidence="2 3" key="1">
    <citation type="journal article" date="2020" name="Nat. Food">
        <title>A phased Vanilla planifolia genome enables genetic improvement of flavour and production.</title>
        <authorList>
            <person name="Hasing T."/>
            <person name="Tang H."/>
            <person name="Brym M."/>
            <person name="Khazi F."/>
            <person name="Huang T."/>
            <person name="Chambers A.H."/>
        </authorList>
    </citation>
    <scope>NUCLEOTIDE SEQUENCE [LARGE SCALE GENOMIC DNA]</scope>
    <source>
        <tissue evidence="2">Leaf</tissue>
    </source>
</reference>
<dbReference type="EMBL" id="JADCNL010000009">
    <property type="protein sequence ID" value="KAG0467733.1"/>
    <property type="molecule type" value="Genomic_DNA"/>
</dbReference>
<evidence type="ECO:0000256" key="1">
    <source>
        <dbReference type="SAM" id="MobiDB-lite"/>
    </source>
</evidence>
<feature type="compositionally biased region" description="Polar residues" evidence="1">
    <location>
        <begin position="51"/>
        <end position="62"/>
    </location>
</feature>
<organism evidence="2 3">
    <name type="scientific">Vanilla planifolia</name>
    <name type="common">Vanilla</name>
    <dbReference type="NCBI Taxonomy" id="51239"/>
    <lineage>
        <taxon>Eukaryota</taxon>
        <taxon>Viridiplantae</taxon>
        <taxon>Streptophyta</taxon>
        <taxon>Embryophyta</taxon>
        <taxon>Tracheophyta</taxon>
        <taxon>Spermatophyta</taxon>
        <taxon>Magnoliopsida</taxon>
        <taxon>Liliopsida</taxon>
        <taxon>Asparagales</taxon>
        <taxon>Orchidaceae</taxon>
        <taxon>Vanilloideae</taxon>
        <taxon>Vanilleae</taxon>
        <taxon>Vanilla</taxon>
    </lineage>
</organism>
<comment type="caution">
    <text evidence="2">The sequence shown here is derived from an EMBL/GenBank/DDBJ whole genome shotgun (WGS) entry which is preliminary data.</text>
</comment>
<evidence type="ECO:0000313" key="3">
    <source>
        <dbReference type="Proteomes" id="UP000636800"/>
    </source>
</evidence>
<evidence type="ECO:0000313" key="2">
    <source>
        <dbReference type="EMBL" id="KAG0467733.1"/>
    </source>
</evidence>
<proteinExistence type="predicted"/>
<dbReference type="AlphaFoldDB" id="A0A835QFC1"/>